<evidence type="ECO:0000313" key="1">
    <source>
        <dbReference type="EMBL" id="KAL1605078.1"/>
    </source>
</evidence>
<dbReference type="SUPFAM" id="SSF109604">
    <property type="entry name" value="HD-domain/PDEase-like"/>
    <property type="match status" value="1"/>
</dbReference>
<proteinExistence type="predicted"/>
<keyword evidence="2" id="KW-1185">Reference proteome</keyword>
<dbReference type="EMBL" id="JAKJXO020000005">
    <property type="protein sequence ID" value="KAL1605078.1"/>
    <property type="molecule type" value="Genomic_DNA"/>
</dbReference>
<evidence type="ECO:0008006" key="3">
    <source>
        <dbReference type="Google" id="ProtNLM"/>
    </source>
</evidence>
<dbReference type="Gene3D" id="1.10.3210.10">
    <property type="entry name" value="Hypothetical protein af1432"/>
    <property type="match status" value="1"/>
</dbReference>
<accession>A0ABR3RKV7</accession>
<dbReference type="PANTHER" id="PTHR35569">
    <property type="entry name" value="CYANAMIDE HYDRATASE DDI2-RELATED"/>
    <property type="match status" value="1"/>
</dbReference>
<organism evidence="1 2">
    <name type="scientific">Paraconiothyrium brasiliense</name>
    <dbReference type="NCBI Taxonomy" id="300254"/>
    <lineage>
        <taxon>Eukaryota</taxon>
        <taxon>Fungi</taxon>
        <taxon>Dikarya</taxon>
        <taxon>Ascomycota</taxon>
        <taxon>Pezizomycotina</taxon>
        <taxon>Dothideomycetes</taxon>
        <taxon>Pleosporomycetidae</taxon>
        <taxon>Pleosporales</taxon>
        <taxon>Massarineae</taxon>
        <taxon>Didymosphaeriaceae</taxon>
        <taxon>Paraconiothyrium</taxon>
    </lineage>
</organism>
<name>A0ABR3RKV7_9PLEO</name>
<protein>
    <recommendedName>
        <fullName evidence="3">HD domain-containing protein</fullName>
    </recommendedName>
</protein>
<evidence type="ECO:0000313" key="2">
    <source>
        <dbReference type="Proteomes" id="UP001521785"/>
    </source>
</evidence>
<gene>
    <name evidence="1" type="ORF">SLS60_004621</name>
</gene>
<sequence length="238" mass="26254">MVAVPILLTRVIAGIPVPDTPLINSSIALTRAALPDQGYNHVMRSWLNGQAIINKLPKANRSRIDEEAFAVATILHDLGWSNDPAYISPDKRFEIDGAIAARSFLQAHGGPHWQSSQRLQLIFDTIALHATPSIARYKQQEVAIASGGIMTELVGPSNSKDLFGDLITVEQEVWDAIVKEFPNKGLKGYFNDVMVHLCETKPNTTWDNFVSDYGEVLVPGFNRTGHRVVDLTQRALAE</sequence>
<comment type="caution">
    <text evidence="1">The sequence shown here is derived from an EMBL/GenBank/DDBJ whole genome shotgun (WGS) entry which is preliminary data.</text>
</comment>
<dbReference type="PANTHER" id="PTHR35569:SF1">
    <property type="entry name" value="CYANAMIDE HYDRATASE DDI2-RELATED"/>
    <property type="match status" value="1"/>
</dbReference>
<reference evidence="1 2" key="1">
    <citation type="submission" date="2024-02" db="EMBL/GenBank/DDBJ databases">
        <title>De novo assembly and annotation of 12 fungi associated with fruit tree decline syndrome in Ontario, Canada.</title>
        <authorList>
            <person name="Sulman M."/>
            <person name="Ellouze W."/>
            <person name="Ilyukhin E."/>
        </authorList>
    </citation>
    <scope>NUCLEOTIDE SEQUENCE [LARGE SCALE GENOMIC DNA]</scope>
    <source>
        <strain evidence="1 2">M42-189</strain>
    </source>
</reference>
<dbReference type="Proteomes" id="UP001521785">
    <property type="component" value="Unassembled WGS sequence"/>
</dbReference>